<keyword evidence="7" id="KW-0315">Glutamine amidotransferase</keyword>
<feature type="compositionally biased region" description="Basic and acidic residues" evidence="8">
    <location>
        <begin position="572"/>
        <end position="599"/>
    </location>
</feature>
<dbReference type="PROSITE" id="PS51278">
    <property type="entry name" value="GATASE_TYPE_2"/>
    <property type="match status" value="1"/>
</dbReference>
<evidence type="ECO:0000256" key="3">
    <source>
        <dbReference type="ARBA" id="ARBA00011941"/>
    </source>
</evidence>
<evidence type="ECO:0000256" key="7">
    <source>
        <dbReference type="ARBA" id="ARBA00022962"/>
    </source>
</evidence>
<comment type="similarity">
    <text evidence="2">In the C-terminal section; belongs to the purine/pyrimidine phosphoribosyltransferase family.</text>
</comment>
<evidence type="ECO:0000256" key="2">
    <source>
        <dbReference type="ARBA" id="ARBA00010138"/>
    </source>
</evidence>
<dbReference type="GO" id="GO:0004044">
    <property type="term" value="F:amidophosphoribosyltransferase activity"/>
    <property type="evidence" value="ECO:0007669"/>
    <property type="project" value="UniProtKB-EC"/>
</dbReference>
<proteinExistence type="inferred from homology"/>
<dbReference type="SUPFAM" id="SSF53271">
    <property type="entry name" value="PRTase-like"/>
    <property type="match status" value="1"/>
</dbReference>
<keyword evidence="5" id="KW-0808">Transferase</keyword>
<feature type="domain" description="Glutamine amidotransferase type-2" evidence="9">
    <location>
        <begin position="2"/>
        <end position="241"/>
    </location>
</feature>
<dbReference type="NCBIfam" id="TIGR01134">
    <property type="entry name" value="purF"/>
    <property type="match status" value="1"/>
</dbReference>
<evidence type="ECO:0000256" key="4">
    <source>
        <dbReference type="ARBA" id="ARBA00022676"/>
    </source>
</evidence>
<dbReference type="Pfam" id="PF13522">
    <property type="entry name" value="GATase_6"/>
    <property type="match status" value="1"/>
</dbReference>
<gene>
    <name evidence="10" type="ORF">E6O75_ATG09113</name>
</gene>
<keyword evidence="6" id="KW-0658">Purine biosynthesis</keyword>
<keyword evidence="4" id="KW-0328">Glycosyltransferase</keyword>
<dbReference type="Gene3D" id="3.40.50.2020">
    <property type="match status" value="1"/>
</dbReference>
<name>A0A4Z1NKD0_9PEZI</name>
<dbReference type="InterPro" id="IPR005854">
    <property type="entry name" value="PurF"/>
</dbReference>
<dbReference type="HAMAP" id="MF_01931">
    <property type="entry name" value="PurF"/>
    <property type="match status" value="1"/>
</dbReference>
<evidence type="ECO:0000256" key="6">
    <source>
        <dbReference type="ARBA" id="ARBA00022755"/>
    </source>
</evidence>
<accession>A0A4Z1NKD0</accession>
<comment type="caution">
    <text evidence="10">The sequence shown here is derived from an EMBL/GenBank/DDBJ whole genome shotgun (WGS) entry which is preliminary data.</text>
</comment>
<dbReference type="AlphaFoldDB" id="A0A4Z1NKD0"/>
<dbReference type="CDD" id="cd00715">
    <property type="entry name" value="GPATase_N"/>
    <property type="match status" value="1"/>
</dbReference>
<dbReference type="CDD" id="cd06223">
    <property type="entry name" value="PRTases_typeI"/>
    <property type="match status" value="1"/>
</dbReference>
<keyword evidence="11" id="KW-1185">Reference proteome</keyword>
<evidence type="ECO:0000259" key="9">
    <source>
        <dbReference type="PROSITE" id="PS51278"/>
    </source>
</evidence>
<evidence type="ECO:0000256" key="5">
    <source>
        <dbReference type="ARBA" id="ARBA00022679"/>
    </source>
</evidence>
<organism evidence="10 11">
    <name type="scientific">Venturia nashicola</name>
    <dbReference type="NCBI Taxonomy" id="86259"/>
    <lineage>
        <taxon>Eukaryota</taxon>
        <taxon>Fungi</taxon>
        <taxon>Dikarya</taxon>
        <taxon>Ascomycota</taxon>
        <taxon>Pezizomycotina</taxon>
        <taxon>Dothideomycetes</taxon>
        <taxon>Pleosporomycetidae</taxon>
        <taxon>Venturiales</taxon>
        <taxon>Venturiaceae</taxon>
        <taxon>Venturia</taxon>
    </lineage>
</organism>
<evidence type="ECO:0000313" key="10">
    <source>
        <dbReference type="EMBL" id="TID16055.1"/>
    </source>
</evidence>
<feature type="region of interest" description="Disordered" evidence="8">
    <location>
        <begin position="563"/>
        <end position="606"/>
    </location>
</feature>
<evidence type="ECO:0000256" key="8">
    <source>
        <dbReference type="SAM" id="MobiDB-lite"/>
    </source>
</evidence>
<dbReference type="EMBL" id="SNSC02000019">
    <property type="protein sequence ID" value="TID16055.1"/>
    <property type="molecule type" value="Genomic_DNA"/>
</dbReference>
<dbReference type="Gene3D" id="3.60.20.10">
    <property type="entry name" value="Glutamine Phosphoribosylpyrophosphate, subunit 1, domain 1"/>
    <property type="match status" value="1"/>
</dbReference>
<comment type="pathway">
    <text evidence="1">Purine metabolism; IMP biosynthesis via de novo pathway; N(1)-(5-phospho-D-ribosyl)glycinamide from 5-phospho-alpha-D-ribose 1-diphosphate: step 1/2.</text>
</comment>
<dbReference type="InterPro" id="IPR000836">
    <property type="entry name" value="PRTase_dom"/>
</dbReference>
<dbReference type="SUPFAM" id="SSF56235">
    <property type="entry name" value="N-terminal nucleophile aminohydrolases (Ntn hydrolases)"/>
    <property type="match status" value="1"/>
</dbReference>
<sequence>MCGIIAVIHADTDSPAAVEIHDALYLLQHRGQDACGIATGASGGRFYQCKGNGMASKVFHDGARVADLPGYMGLGHLRYPTAGSSANSEAQPFYVNSPYGICFTHNGNLINAPELRQLLDHEAHRHINTDSDSELMLNVFASELNQTGKARINANDCFAALSRMYERCIGGWACTAMIAGYGLIGFRDPYGIRPMVLGSKPSETTDGTDYMMASESVALVQCGYKTFQDILPGQAVIIEKGKAPEFKQVHARLAYSPDIFEYVYFARPDTIIDGIDVDEARQNMGYKLAETIRQQLGEAGLAEIDCVMPIPETSITSAQCVAEALNKPYVQGFVKNRYIFRTFIMPNQKARQKGVRAKLNAMPKKFAGKNVLLVDDSIVRGTTSREIVLMAREAGAKGVFFTSCAPPIAYAHIYGIDLASSSELIAHARTSRDICQVIGADAVIYQSLPDLEAACLALTPKKDGPNRFEVGVFCGKYVTPVHEDYFKHLELIRGERKKAKVIAGARMAVAQGVAGDEELKIARNGVDVDEKGNVIPHRTPNTELKSFGEGILLKNGQRIENGTIDVNSGDSEDPKLTKLRQVEHEENERREKIKEEDAQARVMTSQDISLHNINDFEGAR</sequence>
<dbReference type="GO" id="GO:0009113">
    <property type="term" value="P:purine nucleobase biosynthetic process"/>
    <property type="evidence" value="ECO:0007669"/>
    <property type="project" value="InterPro"/>
</dbReference>
<dbReference type="EC" id="2.4.2.14" evidence="3"/>
<dbReference type="InterPro" id="IPR029057">
    <property type="entry name" value="PRTase-like"/>
</dbReference>
<protein>
    <recommendedName>
        <fullName evidence="3">amidophosphoribosyltransferase</fullName>
        <ecNumber evidence="3">2.4.2.14</ecNumber>
    </recommendedName>
</protein>
<evidence type="ECO:0000256" key="1">
    <source>
        <dbReference type="ARBA" id="ARBA00005209"/>
    </source>
</evidence>
<dbReference type="STRING" id="86259.A0A4Z1NKD0"/>
<dbReference type="InterPro" id="IPR035584">
    <property type="entry name" value="PurF_N"/>
</dbReference>
<reference evidence="10 11" key="1">
    <citation type="submission" date="2019-04" db="EMBL/GenBank/DDBJ databases">
        <title>High contiguity whole genome sequence and gene annotation resource for two Venturia nashicola isolates.</title>
        <authorList>
            <person name="Prokchorchik M."/>
            <person name="Won K."/>
            <person name="Lee Y."/>
            <person name="Choi E.D."/>
            <person name="Segonzac C."/>
            <person name="Sohn K.H."/>
        </authorList>
    </citation>
    <scope>NUCLEOTIDE SEQUENCE [LARGE SCALE GENOMIC DNA]</scope>
    <source>
        <strain evidence="10 11">PRI2</strain>
    </source>
</reference>
<dbReference type="InterPro" id="IPR029055">
    <property type="entry name" value="Ntn_hydrolases_N"/>
</dbReference>
<dbReference type="Proteomes" id="UP000298493">
    <property type="component" value="Unassembled WGS sequence"/>
</dbReference>
<dbReference type="InterPro" id="IPR017932">
    <property type="entry name" value="GATase_2_dom"/>
</dbReference>
<dbReference type="UniPathway" id="UPA00074">
    <property type="reaction ID" value="UER00124"/>
</dbReference>
<dbReference type="GO" id="GO:0006189">
    <property type="term" value="P:'de novo' IMP biosynthetic process"/>
    <property type="evidence" value="ECO:0007669"/>
    <property type="project" value="UniProtKB-UniPathway"/>
</dbReference>
<dbReference type="PANTHER" id="PTHR11907">
    <property type="entry name" value="AMIDOPHOSPHORIBOSYLTRANSFERASE"/>
    <property type="match status" value="1"/>
</dbReference>
<evidence type="ECO:0000313" key="11">
    <source>
        <dbReference type="Proteomes" id="UP000298493"/>
    </source>
</evidence>